<dbReference type="Proteomes" id="UP000092544">
    <property type="component" value="Unassembled WGS sequence"/>
</dbReference>
<evidence type="ECO:0000313" key="3">
    <source>
        <dbReference type="Proteomes" id="UP000092544"/>
    </source>
</evidence>
<dbReference type="Pfam" id="PF20598">
    <property type="entry name" value="DUF6795"/>
    <property type="match status" value="1"/>
</dbReference>
<gene>
    <name evidence="2" type="ORF">MSP8886_00572</name>
</gene>
<dbReference type="AlphaFoldDB" id="A0A1A8T565"/>
<sequence>MLSLFKKEACMCPQIKGRAVLNGKPLSNVTVTRSLNYYGIALYQDYAETDNNGVFSFPKYSVFSFFANNPFRKNSVHQVIAIEEYDEDDIYTLWATVQPGINELDSFKEKLGSLDCDISNNIVKGEFDDASLKEKCWVLTRCYWSDNFDVVESFDDN</sequence>
<dbReference type="EMBL" id="FLOB01000001">
    <property type="protein sequence ID" value="SBS26329.1"/>
    <property type="molecule type" value="Genomic_DNA"/>
</dbReference>
<keyword evidence="3" id="KW-1185">Reference proteome</keyword>
<dbReference type="RefSeq" id="WP_067012457.1">
    <property type="nucleotide sequence ID" value="NZ_FLOB01000001.1"/>
</dbReference>
<protein>
    <recommendedName>
        <fullName evidence="1">DUF6795 domain-containing protein</fullName>
    </recommendedName>
</protein>
<proteinExistence type="predicted"/>
<name>A0A1A8T565_9GAMM</name>
<dbReference type="OrthoDB" id="6196922at2"/>
<dbReference type="InterPro" id="IPR046474">
    <property type="entry name" value="DUF6795"/>
</dbReference>
<accession>A0A1A8T565</accession>
<feature type="domain" description="DUF6795" evidence="1">
    <location>
        <begin position="15"/>
        <end position="120"/>
    </location>
</feature>
<reference evidence="2 3" key="1">
    <citation type="submission" date="2016-06" db="EMBL/GenBank/DDBJ databases">
        <authorList>
            <person name="Kjaerup R.B."/>
            <person name="Dalgaard T.S."/>
            <person name="Juul-Madsen H.R."/>
        </authorList>
    </citation>
    <scope>NUCLEOTIDE SEQUENCE [LARGE SCALE GENOMIC DNA]</scope>
    <source>
        <strain evidence="2 3">CECT 8886</strain>
    </source>
</reference>
<evidence type="ECO:0000313" key="2">
    <source>
        <dbReference type="EMBL" id="SBS26329.1"/>
    </source>
</evidence>
<evidence type="ECO:0000259" key="1">
    <source>
        <dbReference type="Pfam" id="PF20598"/>
    </source>
</evidence>
<organism evidence="2 3">
    <name type="scientific">Marinomonas spartinae</name>
    <dbReference type="NCBI Taxonomy" id="1792290"/>
    <lineage>
        <taxon>Bacteria</taxon>
        <taxon>Pseudomonadati</taxon>
        <taxon>Pseudomonadota</taxon>
        <taxon>Gammaproteobacteria</taxon>
        <taxon>Oceanospirillales</taxon>
        <taxon>Oceanospirillaceae</taxon>
        <taxon>Marinomonas</taxon>
    </lineage>
</organism>
<dbReference type="STRING" id="1792290.MSP8886_00572"/>